<evidence type="ECO:0000256" key="1">
    <source>
        <dbReference type="SAM" id="MobiDB-lite"/>
    </source>
</evidence>
<feature type="compositionally biased region" description="Basic residues" evidence="1">
    <location>
        <begin position="25"/>
        <end position="34"/>
    </location>
</feature>
<dbReference type="Proteomes" id="UP000294508">
    <property type="component" value="Unassembled WGS sequence"/>
</dbReference>
<dbReference type="RefSeq" id="WP_158441154.1">
    <property type="nucleotide sequence ID" value="NZ_SLWN01000004.1"/>
</dbReference>
<protein>
    <submittedName>
        <fullName evidence="2">Uncharacterized protein</fullName>
    </submittedName>
</protein>
<evidence type="ECO:0000313" key="3">
    <source>
        <dbReference type="Proteomes" id="UP000294508"/>
    </source>
</evidence>
<feature type="region of interest" description="Disordered" evidence="1">
    <location>
        <begin position="1"/>
        <end position="58"/>
    </location>
</feature>
<keyword evidence="3" id="KW-1185">Reference proteome</keyword>
<feature type="compositionally biased region" description="Polar residues" evidence="1">
    <location>
        <begin position="35"/>
        <end position="45"/>
    </location>
</feature>
<evidence type="ECO:0000313" key="2">
    <source>
        <dbReference type="EMBL" id="TCO32539.1"/>
    </source>
</evidence>
<dbReference type="AlphaFoldDB" id="A0A4R2HNK4"/>
<proteinExistence type="predicted"/>
<organism evidence="2 3">
    <name type="scientific">Kribbella steppae</name>
    <dbReference type="NCBI Taxonomy" id="2512223"/>
    <lineage>
        <taxon>Bacteria</taxon>
        <taxon>Bacillati</taxon>
        <taxon>Actinomycetota</taxon>
        <taxon>Actinomycetes</taxon>
        <taxon>Propionibacteriales</taxon>
        <taxon>Kribbellaceae</taxon>
        <taxon>Kribbella</taxon>
    </lineage>
</organism>
<reference evidence="2 3" key="1">
    <citation type="journal article" date="2015" name="Stand. Genomic Sci.">
        <title>Genomic Encyclopedia of Bacterial and Archaeal Type Strains, Phase III: the genomes of soil and plant-associated and newly described type strains.</title>
        <authorList>
            <person name="Whitman W.B."/>
            <person name="Woyke T."/>
            <person name="Klenk H.P."/>
            <person name="Zhou Y."/>
            <person name="Lilburn T.G."/>
            <person name="Beck B.J."/>
            <person name="De Vos P."/>
            <person name="Vandamme P."/>
            <person name="Eisen J.A."/>
            <person name="Garrity G."/>
            <person name="Hugenholtz P."/>
            <person name="Kyrpides N.C."/>
        </authorList>
    </citation>
    <scope>NUCLEOTIDE SEQUENCE [LARGE SCALE GENOMIC DNA]</scope>
    <source>
        <strain evidence="2 3">VKM Ac-2572</strain>
    </source>
</reference>
<dbReference type="EMBL" id="SLWN01000004">
    <property type="protein sequence ID" value="TCO32539.1"/>
    <property type="molecule type" value="Genomic_DNA"/>
</dbReference>
<comment type="caution">
    <text evidence="2">The sequence shown here is derived from an EMBL/GenBank/DDBJ whole genome shotgun (WGS) entry which is preliminary data.</text>
</comment>
<sequence length="58" mass="6639">MEPLNLMVSLSHFGKTEPTIPPKQPSRRAAKRRNQPQPAQDTSTARRAFRWLRPAASR</sequence>
<accession>A0A4R2HNK4</accession>
<gene>
    <name evidence="2" type="ORF">EV652_104145</name>
</gene>
<name>A0A4R2HNK4_9ACTN</name>